<comment type="caution">
    <text evidence="1">The sequence shown here is derived from an EMBL/GenBank/DDBJ whole genome shotgun (WGS) entry which is preliminary data.</text>
</comment>
<organism evidence="1 2">
    <name type="scientific">Streptomyces xanthophaeus</name>
    <dbReference type="NCBI Taxonomy" id="67385"/>
    <lineage>
        <taxon>Bacteria</taxon>
        <taxon>Bacillati</taxon>
        <taxon>Actinomycetota</taxon>
        <taxon>Actinomycetes</taxon>
        <taxon>Kitasatosporales</taxon>
        <taxon>Streptomycetaceae</taxon>
        <taxon>Streptomyces</taxon>
    </lineage>
</organism>
<dbReference type="AlphaFoldDB" id="A0A919LAX5"/>
<evidence type="ECO:0000313" key="2">
    <source>
        <dbReference type="Proteomes" id="UP000600026"/>
    </source>
</evidence>
<dbReference type="EMBL" id="BNEE01000002">
    <property type="protein sequence ID" value="GHI82656.1"/>
    <property type="molecule type" value="Genomic_DNA"/>
</dbReference>
<dbReference type="Proteomes" id="UP000600026">
    <property type="component" value="Unassembled WGS sequence"/>
</dbReference>
<proteinExistence type="predicted"/>
<name>A0A919LAX5_9ACTN</name>
<accession>A0A919LAX5</accession>
<dbReference type="RefSeq" id="WP_051902714.1">
    <property type="nucleotide sequence ID" value="NZ_BNEE01000002.1"/>
</dbReference>
<sequence>MTGAWRAMPVAVVRPAGFPLDLLDPLADARLPQLVDAVRESRAQLDRAAQDFEAVSRKAHRPQDADGVRAARAAYRAVQRRKPLPGVLWFEDPVGGHTDAQAFAHWWTSTCTARDTALDELAGRYTAALGTAREHLGSVLRDPRVREALVLLTPEILDTTVAALLKRPPGGPAPNQNERKAVSFLQRLAAKCETNAFAGPIAYATLGAPADWTGPPAARQGFLAFWAVKELLDQALERHAPHTLDWRPGPAAGMLPEQSPVRRAVTRAAAGRAGEVPAATLRTLHRRNLLWASELLAPTSEPDALALLRTAAEHLGDDTLRTLAQELTRTAALFAEADAEGKSAAVSRADAVLTEQGLDVARRGKGQLYADRVVLYEEDHAPEFSVRFDEEAVRNLLTRLDPVLDLAAAAGAEAWLRARDAFTAAWHERYGPAVTELRLPEVLACLPVSAPVPLDGTDVARRLHDLVAATWDGTSTEVVLDPSAVRAILPEPDGAPGPMILAPDLHFDTCDRSAVESGRAPVVVGEFHWGLQGLGNLCCFIEDRDALARATRDWLHDPAPQAPELVHVATHNRFGKLCYLELLPRTVELSGPAAPGQDRLRAEDLVVRPDATVTDRHTGRRVMPLLGDAEAATQSPLGPPSCGLPRIVLGPLTPRISIGDVVVQRAAWRLDAQVFQPPQGAVGAERYRHTVDALRALGVPRRVYAAVQGERKPVHVDLASPHLVELLVAESRERPVRLTEMLPAPDRTWQRSDLGRHVCEIRFSVRRRTSPRTNLTSGVKN</sequence>
<reference evidence="1" key="1">
    <citation type="submission" date="2020-09" db="EMBL/GenBank/DDBJ databases">
        <title>Whole genome shotgun sequence of Streptomyces xanthophaeus NBRC 12829.</title>
        <authorList>
            <person name="Komaki H."/>
            <person name="Tamura T."/>
        </authorList>
    </citation>
    <scope>NUCLEOTIDE SEQUENCE</scope>
    <source>
        <strain evidence="1">NBRC 12829</strain>
    </source>
</reference>
<gene>
    <name evidence="1" type="ORF">Sxan_00200</name>
</gene>
<evidence type="ECO:0000313" key="1">
    <source>
        <dbReference type="EMBL" id="GHI82656.1"/>
    </source>
</evidence>
<dbReference type="OrthoDB" id="8428173at2"/>
<protein>
    <submittedName>
        <fullName evidence="1">Lantibiotic dehydratase</fullName>
    </submittedName>
</protein>
<keyword evidence="2" id="KW-1185">Reference proteome</keyword>